<dbReference type="Proteomes" id="UP000223773">
    <property type="component" value="Segment"/>
</dbReference>
<gene>
    <name evidence="2" type="ORF">LEO2_3</name>
</gene>
<proteinExistence type="predicted"/>
<keyword evidence="1" id="KW-1133">Transmembrane helix</keyword>
<sequence length="104" mass="12077">MTAGRFYEALVLGAISVVVLVLCILLVFSGIRFTILWCRQHPLRKPPCQHDLIVCDYRRAYDDDYRVNEQYRAACKKCGVTNWVEASYLNGMADLGLYKRREKE</sequence>
<protein>
    <submittedName>
        <fullName evidence="2">Uncharacterized protein</fullName>
    </submittedName>
</protein>
<organism evidence="2 3">
    <name type="scientific">Bacillus phage Leo2</name>
    <dbReference type="NCBI Taxonomy" id="1815973"/>
    <lineage>
        <taxon>Viruses</taxon>
        <taxon>Duplodnaviria</taxon>
        <taxon>Heunggongvirae</taxon>
        <taxon>Uroviricota</taxon>
        <taxon>Caudoviricetes</taxon>
        <taxon>Ehrlichviridae</taxon>
        <taxon>Andromedavirus</taxon>
        <taxon>Andromedavirus leo2</taxon>
    </lineage>
</organism>
<dbReference type="EMBL" id="KU836751">
    <property type="protein sequence ID" value="AMR60113.1"/>
    <property type="molecule type" value="Genomic_DNA"/>
</dbReference>
<accession>A0A1S5QTT6</accession>
<evidence type="ECO:0000313" key="2">
    <source>
        <dbReference type="EMBL" id="AMR60113.1"/>
    </source>
</evidence>
<keyword evidence="3" id="KW-1185">Reference proteome</keyword>
<evidence type="ECO:0000313" key="3">
    <source>
        <dbReference type="Proteomes" id="UP000223773"/>
    </source>
</evidence>
<feature type="transmembrane region" description="Helical" evidence="1">
    <location>
        <begin position="6"/>
        <end position="35"/>
    </location>
</feature>
<evidence type="ECO:0000256" key="1">
    <source>
        <dbReference type="SAM" id="Phobius"/>
    </source>
</evidence>
<keyword evidence="1" id="KW-0812">Transmembrane</keyword>
<reference evidence="3" key="1">
    <citation type="submission" date="2016-02" db="EMBL/GenBank/DDBJ databases">
        <authorList>
            <person name="Morales N."/>
            <person name="Badran S."/>
            <person name="Schick P."/>
            <person name="Jacoby B."/>
            <person name="Reddi K."/>
            <person name="Villella W."/>
            <person name="Sanders E.R."/>
            <person name="Lorenz T.C."/>
        </authorList>
    </citation>
    <scope>NUCLEOTIDE SEQUENCE [LARGE SCALE GENOMIC DNA]</scope>
</reference>
<name>A0A1S5QTT6_9CAUD</name>
<keyword evidence="1" id="KW-0472">Membrane</keyword>